<dbReference type="InterPro" id="IPR000089">
    <property type="entry name" value="Biotin_lipoyl"/>
</dbReference>
<keyword evidence="4 7" id="KW-0808">Transferase</keyword>
<name>A0A0K1Q8K2_9BACT</name>
<feature type="compositionally biased region" description="Low complexity" evidence="8">
    <location>
        <begin position="91"/>
        <end position="111"/>
    </location>
</feature>
<dbReference type="InterPro" id="IPR004167">
    <property type="entry name" value="PSBD"/>
</dbReference>
<comment type="similarity">
    <text evidence="2 7">Belongs to the 2-oxoacid dehydrogenase family.</text>
</comment>
<evidence type="ECO:0000256" key="7">
    <source>
        <dbReference type="RuleBase" id="RU003423"/>
    </source>
</evidence>
<evidence type="ECO:0000259" key="9">
    <source>
        <dbReference type="PROSITE" id="PS50968"/>
    </source>
</evidence>
<evidence type="ECO:0000256" key="4">
    <source>
        <dbReference type="ARBA" id="ARBA00022679"/>
    </source>
</evidence>
<dbReference type="PROSITE" id="PS50968">
    <property type="entry name" value="BIOTINYL_LIPOYL"/>
    <property type="match status" value="1"/>
</dbReference>
<dbReference type="PANTHER" id="PTHR43178">
    <property type="entry name" value="DIHYDROLIPOAMIDE ACETYLTRANSFERASE COMPONENT OF PYRUVATE DEHYDROGENASE COMPLEX"/>
    <property type="match status" value="1"/>
</dbReference>
<dbReference type="RefSeq" id="WP_146653048.1">
    <property type="nucleotide sequence ID" value="NZ_CP012333.1"/>
</dbReference>
<gene>
    <name evidence="11" type="ORF">AKJ09_08741</name>
</gene>
<feature type="region of interest" description="Disordered" evidence="8">
    <location>
        <begin position="86"/>
        <end position="113"/>
    </location>
</feature>
<evidence type="ECO:0000256" key="5">
    <source>
        <dbReference type="ARBA" id="ARBA00022823"/>
    </source>
</evidence>
<comment type="cofactor">
    <cofactor evidence="1 7">
        <name>(R)-lipoate</name>
        <dbReference type="ChEBI" id="CHEBI:83088"/>
    </cofactor>
</comment>
<evidence type="ECO:0000259" key="10">
    <source>
        <dbReference type="PROSITE" id="PS51826"/>
    </source>
</evidence>
<dbReference type="PROSITE" id="PS51826">
    <property type="entry name" value="PSBD"/>
    <property type="match status" value="1"/>
</dbReference>
<dbReference type="AlphaFoldDB" id="A0A0K1Q8K2"/>
<evidence type="ECO:0000313" key="11">
    <source>
        <dbReference type="EMBL" id="AKV02078.1"/>
    </source>
</evidence>
<dbReference type="SUPFAM" id="SSF52777">
    <property type="entry name" value="CoA-dependent acyltransferases"/>
    <property type="match status" value="1"/>
</dbReference>
<evidence type="ECO:0000256" key="2">
    <source>
        <dbReference type="ARBA" id="ARBA00007317"/>
    </source>
</evidence>
<evidence type="ECO:0000256" key="1">
    <source>
        <dbReference type="ARBA" id="ARBA00001938"/>
    </source>
</evidence>
<dbReference type="SUPFAM" id="SSF51230">
    <property type="entry name" value="Single hybrid motif"/>
    <property type="match status" value="1"/>
</dbReference>
<dbReference type="Gene3D" id="3.30.559.10">
    <property type="entry name" value="Chloramphenicol acetyltransferase-like domain"/>
    <property type="match status" value="1"/>
</dbReference>
<dbReference type="InterPro" id="IPR001078">
    <property type="entry name" value="2-oxoacid_DH_actylTfrase"/>
</dbReference>
<evidence type="ECO:0000256" key="8">
    <source>
        <dbReference type="SAM" id="MobiDB-lite"/>
    </source>
</evidence>
<dbReference type="Gene3D" id="4.10.320.10">
    <property type="entry name" value="E3-binding domain"/>
    <property type="match status" value="1"/>
</dbReference>
<dbReference type="FunFam" id="3.30.559.10:FF:000007">
    <property type="entry name" value="Dihydrolipoamide acetyltransferase component of pyruvate dehydrogenase complex"/>
    <property type="match status" value="1"/>
</dbReference>
<evidence type="ECO:0000256" key="3">
    <source>
        <dbReference type="ARBA" id="ARBA00011484"/>
    </source>
</evidence>
<dbReference type="Pfam" id="PF00198">
    <property type="entry name" value="2-oxoacid_dh"/>
    <property type="match status" value="1"/>
</dbReference>
<dbReference type="PROSITE" id="PS00189">
    <property type="entry name" value="LIPOYL"/>
    <property type="match status" value="1"/>
</dbReference>
<dbReference type="InterPro" id="IPR023213">
    <property type="entry name" value="CAT-like_dom_sf"/>
</dbReference>
<accession>A0A0K1Q8K2</accession>
<dbReference type="InterPro" id="IPR050743">
    <property type="entry name" value="2-oxoacid_DH_E2_comp"/>
</dbReference>
<dbReference type="Pfam" id="PF00364">
    <property type="entry name" value="Biotin_lipoyl"/>
    <property type="match status" value="1"/>
</dbReference>
<keyword evidence="12" id="KW-1185">Reference proteome</keyword>
<dbReference type="EC" id="2.3.1.-" evidence="7"/>
<dbReference type="Proteomes" id="UP000064967">
    <property type="component" value="Chromosome"/>
</dbReference>
<keyword evidence="6 7" id="KW-0012">Acyltransferase</keyword>
<dbReference type="GO" id="GO:0005737">
    <property type="term" value="C:cytoplasm"/>
    <property type="evidence" value="ECO:0007669"/>
    <property type="project" value="TreeGrafter"/>
</dbReference>
<feature type="domain" description="Peripheral subunit-binding (PSBD)" evidence="10">
    <location>
        <begin position="154"/>
        <end position="191"/>
    </location>
</feature>
<feature type="domain" description="Lipoyl-binding" evidence="9">
    <location>
        <begin position="3"/>
        <end position="78"/>
    </location>
</feature>
<dbReference type="PATRIC" id="fig|1391654.3.peg.8853"/>
<dbReference type="PANTHER" id="PTHR43178:SF5">
    <property type="entry name" value="LIPOAMIDE ACYLTRANSFERASE COMPONENT OF BRANCHED-CHAIN ALPHA-KETO ACID DEHYDROGENASE COMPLEX, MITOCHONDRIAL"/>
    <property type="match status" value="1"/>
</dbReference>
<dbReference type="GO" id="GO:0016407">
    <property type="term" value="F:acetyltransferase activity"/>
    <property type="evidence" value="ECO:0007669"/>
    <property type="project" value="TreeGrafter"/>
</dbReference>
<comment type="subunit">
    <text evidence="3">Forms a 24-polypeptide structural core with octahedral symmetry.</text>
</comment>
<dbReference type="EMBL" id="CP012333">
    <property type="protein sequence ID" value="AKV02078.1"/>
    <property type="molecule type" value="Genomic_DNA"/>
</dbReference>
<dbReference type="CDD" id="cd06849">
    <property type="entry name" value="lipoyl_domain"/>
    <property type="match status" value="1"/>
</dbReference>
<dbReference type="KEGG" id="llu:AKJ09_08741"/>
<evidence type="ECO:0000313" key="12">
    <source>
        <dbReference type="Proteomes" id="UP000064967"/>
    </source>
</evidence>
<dbReference type="Pfam" id="PF02817">
    <property type="entry name" value="E3_binding"/>
    <property type="match status" value="1"/>
</dbReference>
<sequence length="458" mass="47953">MARWEFKLPDIGEGVTEGEIVSWLIKPGDSVKEDQPMVEVMTDKATVTITSPKAGKVLETHGAPGTVVAVHGVLVVFDLGGDAPAEEKPAAHANGNGHANGHTNGHGNGTAEPAATAVGDIKETLPGMGGSPARSSGGAAAGGLATGYFNDKPLATPATRKLARDNNVDLRSVPPTGPQGRTTKADVETFLRSPAPVAPAAAPAPVQAPARDAVKITAPTPAQAALEERVPFAGVRRKIAQKMAQSKHTAAHFTFVEECNAGALKELRARLKPAAEAQGVKLTFLPFIVKAVVAALKKRPILNSAIDETTNELVYRKYYNIGIAASTDAGLIVPVVKDADRKSLVEIAREIERLASDAKAGKAKAEDLSGSTFTITSLGAEGGLFATPILNFPEVGILGVHQMKQKPVVKDGQIVIGDVMLLSLSFDHRVVDGHVGAGFAYDVIHFLENPDRLFLEMA</sequence>
<dbReference type="GO" id="GO:0031405">
    <property type="term" value="F:lipoic acid binding"/>
    <property type="evidence" value="ECO:0007669"/>
    <property type="project" value="TreeGrafter"/>
</dbReference>
<keyword evidence="5 7" id="KW-0450">Lipoyl</keyword>
<reference evidence="11 12" key="1">
    <citation type="submission" date="2015-08" db="EMBL/GenBank/DDBJ databases">
        <authorList>
            <person name="Babu N.S."/>
            <person name="Beckwith C.J."/>
            <person name="Beseler K.G."/>
            <person name="Brison A."/>
            <person name="Carone J.V."/>
            <person name="Caskin T.P."/>
            <person name="Diamond M."/>
            <person name="Durham M.E."/>
            <person name="Foxe J.M."/>
            <person name="Go M."/>
            <person name="Henderson B.A."/>
            <person name="Jones I.B."/>
            <person name="McGettigan J.A."/>
            <person name="Micheletti S.J."/>
            <person name="Nasrallah M.E."/>
            <person name="Ortiz D."/>
            <person name="Piller C.R."/>
            <person name="Privatt S.R."/>
            <person name="Schneider S.L."/>
            <person name="Sharp S."/>
            <person name="Smith T.C."/>
            <person name="Stanton J.D."/>
            <person name="Ullery H.E."/>
            <person name="Wilson R.J."/>
            <person name="Serrano M.G."/>
            <person name="Buck G."/>
            <person name="Lee V."/>
            <person name="Wang Y."/>
            <person name="Carvalho R."/>
            <person name="Voegtly L."/>
            <person name="Shi R."/>
            <person name="Duckworth R."/>
            <person name="Johnson A."/>
            <person name="Loviza R."/>
            <person name="Walstead R."/>
            <person name="Shah Z."/>
            <person name="Kiflezghi M."/>
            <person name="Wade K."/>
            <person name="Ball S.L."/>
            <person name="Bradley K.W."/>
            <person name="Asai D.J."/>
            <person name="Bowman C.A."/>
            <person name="Russell D.A."/>
            <person name="Pope W.H."/>
            <person name="Jacobs-Sera D."/>
            <person name="Hendrix R.W."/>
            <person name="Hatfull G.F."/>
        </authorList>
    </citation>
    <scope>NUCLEOTIDE SEQUENCE [LARGE SCALE GENOMIC DNA]</scope>
    <source>
        <strain evidence="11 12">DSM 27648</strain>
    </source>
</reference>
<proteinExistence type="inferred from homology"/>
<dbReference type="SUPFAM" id="SSF47005">
    <property type="entry name" value="Peripheral subunit-binding domain of 2-oxo acid dehydrogenase complex"/>
    <property type="match status" value="1"/>
</dbReference>
<dbReference type="InterPro" id="IPR036625">
    <property type="entry name" value="E3-bd_dom_sf"/>
</dbReference>
<dbReference type="InterPro" id="IPR003016">
    <property type="entry name" value="2-oxoA_DH_lipoyl-BS"/>
</dbReference>
<organism evidence="11 12">
    <name type="scientific">Labilithrix luteola</name>
    <dbReference type="NCBI Taxonomy" id="1391654"/>
    <lineage>
        <taxon>Bacteria</taxon>
        <taxon>Pseudomonadati</taxon>
        <taxon>Myxococcota</taxon>
        <taxon>Polyangia</taxon>
        <taxon>Polyangiales</taxon>
        <taxon>Labilitrichaceae</taxon>
        <taxon>Labilithrix</taxon>
    </lineage>
</organism>
<dbReference type="InterPro" id="IPR011053">
    <property type="entry name" value="Single_hybrid_motif"/>
</dbReference>
<evidence type="ECO:0000256" key="6">
    <source>
        <dbReference type="ARBA" id="ARBA00023315"/>
    </source>
</evidence>
<dbReference type="OrthoDB" id="9805770at2"/>
<dbReference type="Gene3D" id="2.40.50.100">
    <property type="match status" value="1"/>
</dbReference>
<protein>
    <recommendedName>
        <fullName evidence="7">Dihydrolipoamide acetyltransferase component of pyruvate dehydrogenase complex</fullName>
        <ecNumber evidence="7">2.3.1.-</ecNumber>
    </recommendedName>
</protein>
<dbReference type="STRING" id="1391654.AKJ09_08741"/>